<dbReference type="EMBL" id="BSFQ01000062">
    <property type="protein sequence ID" value="GLL16025.1"/>
    <property type="molecule type" value="Genomic_DNA"/>
</dbReference>
<dbReference type="Gene3D" id="1.20.120.450">
    <property type="entry name" value="dinb family like domain"/>
    <property type="match status" value="1"/>
</dbReference>
<dbReference type="InterPro" id="IPR034660">
    <property type="entry name" value="DinB/YfiT-like"/>
</dbReference>
<dbReference type="NCBIfam" id="TIGR03083">
    <property type="entry name" value="maleylpyruvate isomerase family mycothiol-dependent enzyme"/>
    <property type="match status" value="1"/>
</dbReference>
<proteinExistence type="predicted"/>
<dbReference type="InterPro" id="IPR024344">
    <property type="entry name" value="MDMPI_metal-binding"/>
</dbReference>
<dbReference type="InterPro" id="IPR017519">
    <property type="entry name" value="CHP03085"/>
</dbReference>
<dbReference type="GO" id="GO:0046872">
    <property type="term" value="F:metal ion binding"/>
    <property type="evidence" value="ECO:0007669"/>
    <property type="project" value="InterPro"/>
</dbReference>
<sequence length="211" mass="23154">MAPVSLATDERAALSDTLEKLGPDRPTLCEGWTTRDLLAHLLVRERQPWAAPGIVVPALQPLTQKGMAGYADTSWESMIGELREGAPPWSPYRIGKVDEVANGAEFFVHHEDARRGERGWEPRPSDSERDEQLWALATRMGRLLLRRSPVGVVLRRPEGAAHVIKTGPGLVTLVGDPGEIVLHLFGRDAARVEVEGNPSDVELYTSVSRGL</sequence>
<dbReference type="Proteomes" id="UP001143463">
    <property type="component" value="Unassembled WGS sequence"/>
</dbReference>
<keyword evidence="3" id="KW-1185">Reference proteome</keyword>
<comment type="caution">
    <text evidence="2">The sequence shown here is derived from an EMBL/GenBank/DDBJ whole genome shotgun (WGS) entry which is preliminary data.</text>
</comment>
<evidence type="ECO:0000313" key="2">
    <source>
        <dbReference type="EMBL" id="GLL16025.1"/>
    </source>
</evidence>
<reference evidence="2" key="1">
    <citation type="journal article" date="2014" name="Int. J. Syst. Evol. Microbiol.">
        <title>Complete genome sequence of Corynebacterium casei LMG S-19264T (=DSM 44701T), isolated from a smear-ripened cheese.</title>
        <authorList>
            <consortium name="US DOE Joint Genome Institute (JGI-PGF)"/>
            <person name="Walter F."/>
            <person name="Albersmeier A."/>
            <person name="Kalinowski J."/>
            <person name="Ruckert C."/>
        </authorList>
    </citation>
    <scope>NUCLEOTIDE SEQUENCE</scope>
    <source>
        <strain evidence="2">VKM Ac-1069</strain>
    </source>
</reference>
<dbReference type="NCBIfam" id="TIGR03085">
    <property type="entry name" value="TIGR03085 family metal-binding protein"/>
    <property type="match status" value="1"/>
</dbReference>
<dbReference type="InterPro" id="IPR017517">
    <property type="entry name" value="Maleyloyr_isom"/>
</dbReference>
<gene>
    <name evidence="2" type="ORF">GCM10017577_71800</name>
</gene>
<reference evidence="2" key="2">
    <citation type="submission" date="2023-01" db="EMBL/GenBank/DDBJ databases">
        <authorList>
            <person name="Sun Q."/>
            <person name="Evtushenko L."/>
        </authorList>
    </citation>
    <scope>NUCLEOTIDE SEQUENCE</scope>
    <source>
        <strain evidence="2">VKM Ac-1069</strain>
    </source>
</reference>
<dbReference type="SUPFAM" id="SSF109854">
    <property type="entry name" value="DinB/YfiT-like putative metalloenzymes"/>
    <property type="match status" value="1"/>
</dbReference>
<evidence type="ECO:0000313" key="3">
    <source>
        <dbReference type="Proteomes" id="UP001143463"/>
    </source>
</evidence>
<dbReference type="AlphaFoldDB" id="A0A9W6UEV0"/>
<accession>A0A9W6UEV0</accession>
<dbReference type="Pfam" id="PF11716">
    <property type="entry name" value="MDMPI_N"/>
    <property type="match status" value="1"/>
</dbReference>
<evidence type="ECO:0000259" key="1">
    <source>
        <dbReference type="Pfam" id="PF11716"/>
    </source>
</evidence>
<name>A0A9W6UEV0_9PSEU</name>
<protein>
    <submittedName>
        <fullName evidence="2">TIGR03085 family protein</fullName>
    </submittedName>
</protein>
<feature type="domain" description="Mycothiol-dependent maleylpyruvate isomerase metal-binding" evidence="1">
    <location>
        <begin position="7"/>
        <end position="46"/>
    </location>
</feature>
<organism evidence="2 3">
    <name type="scientific">Pseudonocardia halophobica</name>
    <dbReference type="NCBI Taxonomy" id="29401"/>
    <lineage>
        <taxon>Bacteria</taxon>
        <taxon>Bacillati</taxon>
        <taxon>Actinomycetota</taxon>
        <taxon>Actinomycetes</taxon>
        <taxon>Pseudonocardiales</taxon>
        <taxon>Pseudonocardiaceae</taxon>
        <taxon>Pseudonocardia</taxon>
    </lineage>
</organism>